<dbReference type="Gene3D" id="2.40.70.10">
    <property type="entry name" value="Acid Proteases"/>
    <property type="match status" value="1"/>
</dbReference>
<dbReference type="Gene3D" id="3.30.70.270">
    <property type="match status" value="1"/>
</dbReference>
<feature type="domain" description="Reverse transcriptase/retrotransposon-derived protein RNase H-like" evidence="3">
    <location>
        <begin position="835"/>
        <end position="888"/>
    </location>
</feature>
<reference evidence="5" key="1">
    <citation type="journal article" date="2022" name="Int. J. Mol. Sci.">
        <title>Draft Genome of Tanacetum Coccineum: Genomic Comparison of Closely Related Tanacetum-Family Plants.</title>
        <authorList>
            <person name="Yamashiro T."/>
            <person name="Shiraishi A."/>
            <person name="Nakayama K."/>
            <person name="Satake H."/>
        </authorList>
    </citation>
    <scope>NUCLEOTIDE SEQUENCE</scope>
</reference>
<dbReference type="InterPro" id="IPR021109">
    <property type="entry name" value="Peptidase_aspartic_dom_sf"/>
</dbReference>
<reference evidence="5" key="2">
    <citation type="submission" date="2022-01" db="EMBL/GenBank/DDBJ databases">
        <authorList>
            <person name="Yamashiro T."/>
            <person name="Shiraishi A."/>
            <person name="Satake H."/>
            <person name="Nakayama K."/>
        </authorList>
    </citation>
    <scope>NUCLEOTIDE SEQUENCE</scope>
</reference>
<dbReference type="Gene3D" id="1.10.340.70">
    <property type="match status" value="1"/>
</dbReference>
<evidence type="ECO:0000259" key="2">
    <source>
        <dbReference type="Pfam" id="PF00078"/>
    </source>
</evidence>
<sequence>MADNRTMAQLLQAPTEGYEDAIVIPEINANFELKHGLINLVQNKQFFGHDKEDPHAHIRYFNKITSTMRFPDIPSTSIKLMLFPFSLEDTFYNALNANDQNSLNSAAGGNFLDKMACECLKIIESKSKVRNSRNKAVVAKVSSNSSTLGISPDVAALTTEVSELKNMMKTMLIDKQKTQAPAPVKAVEQSCVTCGGDHSYRNCPATDGNVYRDNIQEYVSQAVAANFNQGNTNSRPPMVANQIRPPGFPLIQNNQNRFNQNQGNNFNQNRGTNFNQNRGNNFYQGQVYQPSTSQPPVYQAQPYQAPAQQITEVTKDTIFPTNNGITEDVQPPVVPVENQNPVSEPVNAPVSAPMPNPKPSITYPSRRNDERHRENFASTLKALIGNKEKLSEMDRIHLNEHCSAIILNKLPKKLSDPGRFLIPCKFPGMDECLALADLGASINLMPFSMWKKLNLPNLTPTCMTLELADRSISRPIGIAKDVNVKVGTNRALIDVYEDVIASGNPTPGYDPIVSNSSPTLTPFGDSDFLLLEEADAFLALADDPTSPEVDESYYDPEGDILILEALLNSDPSPPPNQGNYLPEIRKELKICEAKTAKSSIDEPPEVELKDLPPHLEYAFLEDNNKLPVIIAKDLSVDEKTALIKVLKSRKQAIAWKLSDIKGINPKFCSHKILMEEDYEPAVQHQRRVNPKIHDVIKKEVEKLLDAGLIYPISDSPWVSPVHCVPKKGGMTVVTNDENELVPTRLVTGWRVCIDYRKLNEATRKDHFPLPFMDQMLERLAGNEYYCFLDGFSGYFQIPIDLKDQEKTTFTCPYGTFAYRRMPFGLCNAPGTFYGTSPLSLMWIASDYAIGAVLGQRIEKHFRPLHYASKTMTKAESNYTTTEKEMLAVELDFKVIDTKGAENYAADHLSRLENPTPWFADYANYHAGNFIVKGMSTQEKNKFFKDVKHYFWDDPFLFKTCADQVIRRCVSGQEAVDILTACHSRPTGGHYGANYTAKKVFDFGFYWPTIYKDAHELVKNYDSCQRQGKISQRDEMPKIPSKCVKSGCLAHRLYGPFPSQRK</sequence>
<evidence type="ECO:0000313" key="6">
    <source>
        <dbReference type="Proteomes" id="UP001151760"/>
    </source>
</evidence>
<dbReference type="PANTHER" id="PTHR24559">
    <property type="entry name" value="TRANSPOSON TY3-I GAG-POL POLYPROTEIN"/>
    <property type="match status" value="1"/>
</dbReference>
<feature type="domain" description="Reverse transcriptase" evidence="2">
    <location>
        <begin position="746"/>
        <end position="832"/>
    </location>
</feature>
<name>A0ABQ4XJ18_9ASTR</name>
<dbReference type="SUPFAM" id="SSF56672">
    <property type="entry name" value="DNA/RNA polymerases"/>
    <property type="match status" value="1"/>
</dbReference>
<feature type="domain" description="Integrase zinc-binding" evidence="4">
    <location>
        <begin position="974"/>
        <end position="1026"/>
    </location>
</feature>
<dbReference type="InterPro" id="IPR043502">
    <property type="entry name" value="DNA/RNA_pol_sf"/>
</dbReference>
<dbReference type="Proteomes" id="UP001151760">
    <property type="component" value="Unassembled WGS sequence"/>
</dbReference>
<dbReference type="Pfam" id="PF17921">
    <property type="entry name" value="Integrase_H2C2"/>
    <property type="match status" value="1"/>
</dbReference>
<dbReference type="PANTHER" id="PTHR24559:SF444">
    <property type="entry name" value="REVERSE TRANSCRIPTASE DOMAIN-CONTAINING PROTEIN"/>
    <property type="match status" value="1"/>
</dbReference>
<keyword evidence="5" id="KW-0548">Nucleotidyltransferase</keyword>
<protein>
    <submittedName>
        <fullName evidence="5">Reverse transcriptase domain-containing protein</fullName>
    </submittedName>
</protein>
<accession>A0ABQ4XJ18</accession>
<gene>
    <name evidence="5" type="ORF">Tco_0679840</name>
</gene>
<dbReference type="Pfam" id="PF17919">
    <property type="entry name" value="RT_RNaseH_2"/>
    <property type="match status" value="1"/>
</dbReference>
<dbReference type="CDD" id="cd00303">
    <property type="entry name" value="retropepsin_like"/>
    <property type="match status" value="1"/>
</dbReference>
<feature type="region of interest" description="Disordered" evidence="1">
    <location>
        <begin position="267"/>
        <end position="298"/>
    </location>
</feature>
<evidence type="ECO:0000259" key="3">
    <source>
        <dbReference type="Pfam" id="PF17919"/>
    </source>
</evidence>
<dbReference type="CDD" id="cd01647">
    <property type="entry name" value="RT_LTR"/>
    <property type="match status" value="1"/>
</dbReference>
<dbReference type="Gene3D" id="3.10.10.10">
    <property type="entry name" value="HIV Type 1 Reverse Transcriptase, subunit A, domain 1"/>
    <property type="match status" value="1"/>
</dbReference>
<keyword evidence="5" id="KW-0695">RNA-directed DNA polymerase</keyword>
<evidence type="ECO:0000259" key="4">
    <source>
        <dbReference type="Pfam" id="PF17921"/>
    </source>
</evidence>
<dbReference type="InterPro" id="IPR041588">
    <property type="entry name" value="Integrase_H2C2"/>
</dbReference>
<evidence type="ECO:0000313" key="5">
    <source>
        <dbReference type="EMBL" id="GJS65276.1"/>
    </source>
</evidence>
<keyword evidence="5" id="KW-0808">Transferase</keyword>
<dbReference type="GO" id="GO:0003964">
    <property type="term" value="F:RNA-directed DNA polymerase activity"/>
    <property type="evidence" value="ECO:0007669"/>
    <property type="project" value="UniProtKB-KW"/>
</dbReference>
<dbReference type="InterPro" id="IPR043128">
    <property type="entry name" value="Rev_trsase/Diguanyl_cyclase"/>
</dbReference>
<dbReference type="InterPro" id="IPR053134">
    <property type="entry name" value="RNA-dir_DNA_polymerase"/>
</dbReference>
<dbReference type="InterPro" id="IPR041577">
    <property type="entry name" value="RT_RNaseH_2"/>
</dbReference>
<feature type="compositionally biased region" description="Low complexity" evidence="1">
    <location>
        <begin position="267"/>
        <end position="286"/>
    </location>
</feature>
<keyword evidence="6" id="KW-1185">Reference proteome</keyword>
<comment type="caution">
    <text evidence="5">The sequence shown here is derived from an EMBL/GenBank/DDBJ whole genome shotgun (WGS) entry which is preliminary data.</text>
</comment>
<dbReference type="Pfam" id="PF00078">
    <property type="entry name" value="RVT_1"/>
    <property type="match status" value="1"/>
</dbReference>
<proteinExistence type="predicted"/>
<evidence type="ECO:0000256" key="1">
    <source>
        <dbReference type="SAM" id="MobiDB-lite"/>
    </source>
</evidence>
<dbReference type="InterPro" id="IPR000477">
    <property type="entry name" value="RT_dom"/>
</dbReference>
<dbReference type="EMBL" id="BQNB010009566">
    <property type="protein sequence ID" value="GJS65276.1"/>
    <property type="molecule type" value="Genomic_DNA"/>
</dbReference>
<organism evidence="5 6">
    <name type="scientific">Tanacetum coccineum</name>
    <dbReference type="NCBI Taxonomy" id="301880"/>
    <lineage>
        <taxon>Eukaryota</taxon>
        <taxon>Viridiplantae</taxon>
        <taxon>Streptophyta</taxon>
        <taxon>Embryophyta</taxon>
        <taxon>Tracheophyta</taxon>
        <taxon>Spermatophyta</taxon>
        <taxon>Magnoliopsida</taxon>
        <taxon>eudicotyledons</taxon>
        <taxon>Gunneridae</taxon>
        <taxon>Pentapetalae</taxon>
        <taxon>asterids</taxon>
        <taxon>campanulids</taxon>
        <taxon>Asterales</taxon>
        <taxon>Asteraceae</taxon>
        <taxon>Asteroideae</taxon>
        <taxon>Anthemideae</taxon>
        <taxon>Anthemidinae</taxon>
        <taxon>Tanacetum</taxon>
    </lineage>
</organism>
<feature type="region of interest" description="Disordered" evidence="1">
    <location>
        <begin position="345"/>
        <end position="367"/>
    </location>
</feature>